<dbReference type="InterPro" id="IPR056497">
    <property type="entry name" value="HEAT_DAAF5"/>
</dbReference>
<evidence type="ECO:0000259" key="2">
    <source>
        <dbReference type="Pfam" id="PF25757"/>
    </source>
</evidence>
<dbReference type="AlphaFoldDB" id="A0A7S0DBU7"/>
<feature type="domain" description="Dynein axonemal assembly factor 5 TPR repeats" evidence="2">
    <location>
        <begin position="21"/>
        <end position="179"/>
    </location>
</feature>
<accession>A0A7S0DBU7</accession>
<dbReference type="PANTHER" id="PTHR16216:SF2">
    <property type="entry name" value="DYNEIN AXONEMAL ASSEMBLY FACTOR 5"/>
    <property type="match status" value="1"/>
</dbReference>
<dbReference type="InterPro" id="IPR057978">
    <property type="entry name" value="TPR_DAAF5"/>
</dbReference>
<name>A0A7S0DBU7_MICPS</name>
<evidence type="ECO:0000259" key="1">
    <source>
        <dbReference type="Pfam" id="PF24573"/>
    </source>
</evidence>
<dbReference type="InterPro" id="IPR016024">
    <property type="entry name" value="ARM-type_fold"/>
</dbReference>
<gene>
    <name evidence="3" type="ORF">MSP1401_LOCUS10267</name>
</gene>
<dbReference type="Pfam" id="PF25757">
    <property type="entry name" value="TPR_DNAAF5"/>
    <property type="match status" value="1"/>
</dbReference>
<dbReference type="Gene3D" id="1.25.10.10">
    <property type="entry name" value="Leucine-rich Repeat Variant"/>
    <property type="match status" value="3"/>
</dbReference>
<dbReference type="Pfam" id="PF24573">
    <property type="entry name" value="HEAT_DAAF5"/>
    <property type="match status" value="1"/>
</dbReference>
<dbReference type="InterPro" id="IPR011989">
    <property type="entry name" value="ARM-like"/>
</dbReference>
<reference evidence="3" key="1">
    <citation type="submission" date="2021-01" db="EMBL/GenBank/DDBJ databases">
        <authorList>
            <person name="Corre E."/>
            <person name="Pelletier E."/>
            <person name="Niang G."/>
            <person name="Scheremetjew M."/>
            <person name="Finn R."/>
            <person name="Kale V."/>
            <person name="Holt S."/>
            <person name="Cochrane G."/>
            <person name="Meng A."/>
            <person name="Brown T."/>
            <person name="Cohen L."/>
        </authorList>
    </citation>
    <scope>NUCLEOTIDE SEQUENCE</scope>
    <source>
        <strain evidence="3">CCAC1681</strain>
    </source>
</reference>
<protein>
    <submittedName>
        <fullName evidence="3">Uncharacterized protein</fullName>
    </submittedName>
</protein>
<feature type="domain" description="Dynein axonemal assembly factor 5 HEAT-repeat" evidence="1">
    <location>
        <begin position="402"/>
        <end position="587"/>
    </location>
</feature>
<dbReference type="PANTHER" id="PTHR16216">
    <property type="entry name" value="DYNEIN ASSEMBLY FACTOR 5, AXONEMAL"/>
    <property type="match status" value="1"/>
</dbReference>
<sequence length="1016" mass="108597">MGDASDAAAFLASIQRDLNGISDADRSTRRRAFDALTKRLFVGDASRPPPCDATLLELAPTVVPAAARGATDAAEKVRELSVALLARYVERCAGSLERILPSLVPTLVSAMGRGSADEPSEEIRLARATLVGDVCANTKDPNVLASFADELCDVMRETSRDAFHDVKKATHRAVQAFVEGLTLDEKRKSADESDDAVAEETSVALRKNASALCASVLPDARHRHSQVRLSCLRAVSSLVPFLTVTEMEELVTPGLWFMCADRTPGVRFELHRSLTKWIVESNANARFPNDGGDSTRVAGDAEAAATSDDDVRCALPLAPCLLPMLLTGVADETDANALAAAASVEEAGAANEAALVATRRTKTEKVTRSGEDLHTETVVDDDDEETRTTVDGLSLFPHPFDGDKRPSHSARTLVASVLNSLFPLAIKETREWTASKRNAGARLLGTTLLYAREKAHVSPFLPSIIHALIDAVTDDDKDTAARVLVAARALGHYARDPERSWIPLLVDAVAGDVAGTPTDVKRAASLLIAAAAIRATPPARLTASACRLLADALASPNVLNRFDEGKENTNSAVRTQCLSAAANLVAVARRSGALFVRDESSESAASAEHSKAASASLFRVLLQTRAAEATLGELHVSSDTNDVVGATSGAMSGSQNPFPPSEQSASAAAMANLAAARGFTRVDDLYLAHANDALFTARVEANSVWDTPNPSQRAFCAFFLDAPISVFAYGTVADECLAVFRSAGTQNRDPRLRAAMLQTMDAAFEEPPPGNDGVFLRENRGGALIGGVNTRAVAILETVVLESLVWRAGATAAAARYAAVVCLGTMLRRSLFFSAQTSGDASAKNLLVSKRALLAVLRQTHSSLLPGVFSAMEEDYYAETRKAACYALDGVLATAGLDLGDEKRRSVYPEILKRMDDSRDDVRILAARCARRFFLNATPVDWDETNCVYFLKPLAVHMDDPNELVRNAVLDAFFAAAEKKPAVVIEALTPAKETHRFREHVERAVEAANAKLSGER</sequence>
<organism evidence="3">
    <name type="scientific">Micromonas pusilla</name>
    <name type="common">Picoplanktonic green alga</name>
    <name type="synonym">Chromulina pusilla</name>
    <dbReference type="NCBI Taxonomy" id="38833"/>
    <lineage>
        <taxon>Eukaryota</taxon>
        <taxon>Viridiplantae</taxon>
        <taxon>Chlorophyta</taxon>
        <taxon>Mamiellophyceae</taxon>
        <taxon>Mamiellales</taxon>
        <taxon>Mamiellaceae</taxon>
        <taxon>Micromonas</taxon>
    </lineage>
</organism>
<dbReference type="SUPFAM" id="SSF48371">
    <property type="entry name" value="ARM repeat"/>
    <property type="match status" value="1"/>
</dbReference>
<dbReference type="InterPro" id="IPR052623">
    <property type="entry name" value="DAAF5"/>
</dbReference>
<dbReference type="EMBL" id="HBEN01012344">
    <property type="protein sequence ID" value="CAD8447793.1"/>
    <property type="molecule type" value="Transcribed_RNA"/>
</dbReference>
<evidence type="ECO:0000313" key="3">
    <source>
        <dbReference type="EMBL" id="CAD8447793.1"/>
    </source>
</evidence>
<proteinExistence type="predicted"/>